<name>A0A7X0U8K6_9BURK</name>
<dbReference type="RefSeq" id="WP_184856754.1">
    <property type="nucleotide sequence ID" value="NZ_JACHLK010000003.1"/>
</dbReference>
<gene>
    <name evidence="1" type="ORF">HNP48_002004</name>
</gene>
<accession>A0A7X0U8K6</accession>
<evidence type="ECO:0000313" key="2">
    <source>
        <dbReference type="Proteomes" id="UP000575083"/>
    </source>
</evidence>
<proteinExistence type="predicted"/>
<organism evidence="1 2">
    <name type="scientific">Acidovorax soli</name>
    <dbReference type="NCBI Taxonomy" id="592050"/>
    <lineage>
        <taxon>Bacteria</taxon>
        <taxon>Pseudomonadati</taxon>
        <taxon>Pseudomonadota</taxon>
        <taxon>Betaproteobacteria</taxon>
        <taxon>Burkholderiales</taxon>
        <taxon>Comamonadaceae</taxon>
        <taxon>Acidovorax</taxon>
    </lineage>
</organism>
<evidence type="ECO:0008006" key="3">
    <source>
        <dbReference type="Google" id="ProtNLM"/>
    </source>
</evidence>
<dbReference type="Proteomes" id="UP000575083">
    <property type="component" value="Unassembled WGS sequence"/>
</dbReference>
<dbReference type="AlphaFoldDB" id="A0A7X0U8K6"/>
<reference evidence="1 2" key="1">
    <citation type="submission" date="2020-08" db="EMBL/GenBank/DDBJ databases">
        <title>Functional genomics of gut bacteria from endangered species of beetles.</title>
        <authorList>
            <person name="Carlos-Shanley C."/>
        </authorList>
    </citation>
    <scope>NUCLEOTIDE SEQUENCE [LARGE SCALE GENOMIC DNA]</scope>
    <source>
        <strain evidence="1 2">S00198</strain>
    </source>
</reference>
<comment type="caution">
    <text evidence="1">The sequence shown here is derived from an EMBL/GenBank/DDBJ whole genome shotgun (WGS) entry which is preliminary data.</text>
</comment>
<dbReference type="EMBL" id="JACHLK010000003">
    <property type="protein sequence ID" value="MBB6559337.1"/>
    <property type="molecule type" value="Genomic_DNA"/>
</dbReference>
<protein>
    <recommendedName>
        <fullName evidence="3">HEPN domain-containing protein</fullName>
    </recommendedName>
</protein>
<keyword evidence="2" id="KW-1185">Reference proteome</keyword>
<sequence>MLAERAAELRHFKFRADALSVLGKKAQSSGLFEQQATTAYSALKKDLLARKKIQKRLKGHEAETWFEALFQAAMSKAYSAMRSPTHTRPANARWTNSVADLQYEIDYHLKKFEKALTRE</sequence>
<evidence type="ECO:0000313" key="1">
    <source>
        <dbReference type="EMBL" id="MBB6559337.1"/>
    </source>
</evidence>